<organism evidence="5 6">
    <name type="scientific">Heterodermia speciosa</name>
    <dbReference type="NCBI Taxonomy" id="116794"/>
    <lineage>
        <taxon>Eukaryota</taxon>
        <taxon>Fungi</taxon>
        <taxon>Dikarya</taxon>
        <taxon>Ascomycota</taxon>
        <taxon>Pezizomycotina</taxon>
        <taxon>Lecanoromycetes</taxon>
        <taxon>OSLEUM clade</taxon>
        <taxon>Lecanoromycetidae</taxon>
        <taxon>Caliciales</taxon>
        <taxon>Physciaceae</taxon>
        <taxon>Heterodermia</taxon>
    </lineage>
</organism>
<dbReference type="AlphaFoldDB" id="A0A8H3FXM6"/>
<feature type="region of interest" description="Disordered" evidence="4">
    <location>
        <begin position="1"/>
        <end position="110"/>
    </location>
</feature>
<proteinExistence type="predicted"/>
<dbReference type="PANTHER" id="PTHR15052:SF2">
    <property type="entry name" value="GENERAL TRANSCRIPTION FACTOR 3C POLYPEPTIDE 2"/>
    <property type="match status" value="1"/>
</dbReference>
<feature type="compositionally biased region" description="Basic residues" evidence="4">
    <location>
        <begin position="1"/>
        <end position="14"/>
    </location>
</feature>
<name>A0A8H3FXM6_9LECA</name>
<dbReference type="PANTHER" id="PTHR15052">
    <property type="entry name" value="RNA POLYMERASE III TRANSCRIPTION INITIATION FACTOR COMPLEX SUBUNIT"/>
    <property type="match status" value="1"/>
</dbReference>
<feature type="compositionally biased region" description="Basic and acidic residues" evidence="4">
    <location>
        <begin position="100"/>
        <end position="110"/>
    </location>
</feature>
<accession>A0A8H3FXM6</accession>
<protein>
    <recommendedName>
        <fullName evidence="7">Transcription factor TFIIIC complex subunit Tfc6</fullName>
    </recommendedName>
</protein>
<dbReference type="Proteomes" id="UP000664521">
    <property type="component" value="Unassembled WGS sequence"/>
</dbReference>
<dbReference type="EMBL" id="CAJPDS010000051">
    <property type="protein sequence ID" value="CAF9929331.1"/>
    <property type="molecule type" value="Genomic_DNA"/>
</dbReference>
<evidence type="ECO:0000256" key="1">
    <source>
        <dbReference type="ARBA" id="ARBA00004123"/>
    </source>
</evidence>
<dbReference type="InterPro" id="IPR036322">
    <property type="entry name" value="WD40_repeat_dom_sf"/>
</dbReference>
<evidence type="ECO:0000313" key="5">
    <source>
        <dbReference type="EMBL" id="CAF9929331.1"/>
    </source>
</evidence>
<dbReference type="GO" id="GO:0000127">
    <property type="term" value="C:transcription factor TFIIIC complex"/>
    <property type="evidence" value="ECO:0007669"/>
    <property type="project" value="TreeGrafter"/>
</dbReference>
<evidence type="ECO:0000313" key="6">
    <source>
        <dbReference type="Proteomes" id="UP000664521"/>
    </source>
</evidence>
<feature type="compositionally biased region" description="Polar residues" evidence="4">
    <location>
        <begin position="491"/>
        <end position="502"/>
    </location>
</feature>
<feature type="region of interest" description="Disordered" evidence="4">
    <location>
        <begin position="479"/>
        <end position="502"/>
    </location>
</feature>
<dbReference type="InterPro" id="IPR015943">
    <property type="entry name" value="WD40/YVTN_repeat-like_dom_sf"/>
</dbReference>
<dbReference type="Gene3D" id="2.130.10.10">
    <property type="entry name" value="YVTN repeat-like/Quinoprotein amine dehydrogenase"/>
    <property type="match status" value="1"/>
</dbReference>
<dbReference type="InterPro" id="IPR052416">
    <property type="entry name" value="GTF3C_component"/>
</dbReference>
<comment type="subcellular location">
    <subcellularLocation>
        <location evidence="1">Nucleus</location>
    </subcellularLocation>
</comment>
<keyword evidence="6" id="KW-1185">Reference proteome</keyword>
<evidence type="ECO:0000256" key="3">
    <source>
        <dbReference type="ARBA" id="ARBA00023242"/>
    </source>
</evidence>
<reference evidence="5" key="1">
    <citation type="submission" date="2021-03" db="EMBL/GenBank/DDBJ databases">
        <authorList>
            <person name="Tagirdzhanova G."/>
        </authorList>
    </citation>
    <scope>NUCLEOTIDE SEQUENCE</scope>
</reference>
<evidence type="ECO:0000256" key="2">
    <source>
        <dbReference type="ARBA" id="ARBA00023163"/>
    </source>
</evidence>
<keyword evidence="3" id="KW-0539">Nucleus</keyword>
<comment type="caution">
    <text evidence="5">The sequence shown here is derived from an EMBL/GenBank/DDBJ whole genome shotgun (WGS) entry which is preliminary data.</text>
</comment>
<dbReference type="GO" id="GO:0005634">
    <property type="term" value="C:nucleus"/>
    <property type="evidence" value="ECO:0007669"/>
    <property type="project" value="UniProtKB-SubCell"/>
</dbReference>
<evidence type="ECO:0000256" key="4">
    <source>
        <dbReference type="SAM" id="MobiDB-lite"/>
    </source>
</evidence>
<evidence type="ECO:0008006" key="7">
    <source>
        <dbReference type="Google" id="ProtNLM"/>
    </source>
</evidence>
<sequence length="766" mass="85448">MSSTRKSGRQRVPNKKYTVDAFEGLDITNSDSENDLELQESKVQAAKDDGNDFAESDHEPVPEKDDEAIEVSDHSDTATPEDTEQELTKSVSGKRRRKQPPVERENMRSRGITDFRIRASRLDDDLFIENIVGSDEKDQADFRQNRNKWINNISLPTRYPNNLGQGGMAYAFNHPADQRKTEATVGWDWYFNEGGKSTFQKKQILEPLTSTAGVAYITRPAETIKKLLLGPYGKQQLFTLSLMQSLSLKQSWKSAQTNNYVNVGDPRNRSKRQDAWILNVGTSVQCLEWAPNHPGAIQYLAVSTLPPKAGNDQLESAPAYTPWLRSSSIQIWTFTRTAAPDNTVHLNPELQTVICTEWGYARQLKWCPMPRDPRINGSETRVHLGLLAGIWNDGYMRVLDLYLDAHRGSNTTYGMLVENTTTVTNSTIVKYKSAGFEARPPETLCTCVTWLSQTNIAVGCANGYLAIWNIFPPNTTSVQDTPLRPARRSKVPSNPQSNGQSTRPYLYIPIHHTYILAITSAYHSSPHLLCTSSASGHTRLTDIRSPSSDSVLMPHMRIGPSSLAYSTHLNCFLTNSEDRNFVRAWLLRRFWTYIGIAKGEPEVLSIGVAPLHSTILFGYADGTLLAVNPLRRYVGTFLRGGQPQQAVWKQEWARSAPGDPGGEEEGRGGEEEGRGGKEEGRGGEEEGISRFTEGYKLENVVLNPEYERTMKGHGSTFQDKDVAAFSTIYEEKSAIRAISWNPNLDYGGWVAAGMGSGLVRVEDLAI</sequence>
<dbReference type="OrthoDB" id="4703at2759"/>
<feature type="compositionally biased region" description="Basic and acidic residues" evidence="4">
    <location>
        <begin position="45"/>
        <end position="63"/>
    </location>
</feature>
<dbReference type="SUPFAM" id="SSF50978">
    <property type="entry name" value="WD40 repeat-like"/>
    <property type="match status" value="1"/>
</dbReference>
<dbReference type="GO" id="GO:0006383">
    <property type="term" value="P:transcription by RNA polymerase III"/>
    <property type="evidence" value="ECO:0007669"/>
    <property type="project" value="TreeGrafter"/>
</dbReference>
<gene>
    <name evidence="5" type="ORF">HETSPECPRED_007345</name>
</gene>
<feature type="compositionally biased region" description="Basic and acidic residues" evidence="4">
    <location>
        <begin position="664"/>
        <end position="689"/>
    </location>
</feature>
<keyword evidence="2" id="KW-0804">Transcription</keyword>
<feature type="region of interest" description="Disordered" evidence="4">
    <location>
        <begin position="648"/>
        <end position="689"/>
    </location>
</feature>